<sequence>MGPRNALTDVPGVKVGHKTLNFDTSEGAVVRTGVTAILPHGGNQFQEKVLGAAHIINGFGKTTGVVQLHELGVIESPIMLTNTFSVPAVTEGTLRHLFSQNEDIGTETGTANIIVGECNDGYLNDIRGMHVRSTDALEAIQAATEDVEEGNVGAGTGMSCLGFKGGIGMSSRVAGEYTVGVLVLSNFGQKRDLSYRGKRIFEEMLFEEDMPEGSTMMIVGTNAPMSERQLKRVAKRTTFGLARTGSSAAHGSGDIAIAFSTSHRIPHYSEQSLQRFDFIKEESITQLFEATVESTEEAIWNSLLAATDMSGRQGHERKAINVKDLHNL</sequence>
<dbReference type="RefSeq" id="WP_246407353.1">
    <property type="nucleotide sequence ID" value="NZ_JACHHJ010000003.1"/>
</dbReference>
<keyword evidence="2" id="KW-0378">Hydrolase</keyword>
<comment type="caution">
    <text evidence="2">The sequence shown here is derived from an EMBL/GenBank/DDBJ whole genome shotgun (WGS) entry which is preliminary data.</text>
</comment>
<keyword evidence="3" id="KW-1185">Reference proteome</keyword>
<dbReference type="Gene3D" id="3.60.70.12">
    <property type="entry name" value="L-amino peptidase D-ALA esterase/amidase"/>
    <property type="match status" value="1"/>
</dbReference>
<comment type="similarity">
    <text evidence="1">Belongs to the peptidase S58 family.</text>
</comment>
<accession>A0A841PZF1</accession>
<dbReference type="SUPFAM" id="SSF56266">
    <property type="entry name" value="DmpA/ArgJ-like"/>
    <property type="match status" value="1"/>
</dbReference>
<evidence type="ECO:0000313" key="2">
    <source>
        <dbReference type="EMBL" id="MBB6450313.1"/>
    </source>
</evidence>
<gene>
    <name evidence="2" type="ORF">HNR44_002296</name>
</gene>
<reference evidence="2 3" key="1">
    <citation type="submission" date="2020-08" db="EMBL/GenBank/DDBJ databases">
        <title>Genomic Encyclopedia of Type Strains, Phase IV (KMG-IV): sequencing the most valuable type-strain genomes for metagenomic binning, comparative biology and taxonomic classification.</title>
        <authorList>
            <person name="Goeker M."/>
        </authorList>
    </citation>
    <scope>NUCLEOTIDE SEQUENCE [LARGE SCALE GENOMIC DNA]</scope>
    <source>
        <strain evidence="2 3">DSM 21769</strain>
    </source>
</reference>
<dbReference type="CDD" id="cd02253">
    <property type="entry name" value="DmpA"/>
    <property type="match status" value="1"/>
</dbReference>
<dbReference type="EC" id="3.4.11.19" evidence="2"/>
<dbReference type="InterPro" id="IPR005321">
    <property type="entry name" value="Peptidase_S58_DmpA"/>
</dbReference>
<dbReference type="AlphaFoldDB" id="A0A841PZF1"/>
<protein>
    <submittedName>
        <fullName evidence="2">D-aminopeptidase</fullName>
        <ecNumber evidence="2">3.4.11.19</ecNumber>
    </submittedName>
</protein>
<name>A0A841PZF1_9BACL</name>
<evidence type="ECO:0000313" key="3">
    <source>
        <dbReference type="Proteomes" id="UP000568839"/>
    </source>
</evidence>
<organism evidence="2 3">
    <name type="scientific">Geomicrobium halophilum</name>
    <dbReference type="NCBI Taxonomy" id="549000"/>
    <lineage>
        <taxon>Bacteria</taxon>
        <taxon>Bacillati</taxon>
        <taxon>Bacillota</taxon>
        <taxon>Bacilli</taxon>
        <taxon>Bacillales</taxon>
        <taxon>Geomicrobium</taxon>
    </lineage>
</organism>
<dbReference type="GO" id="GO:0004177">
    <property type="term" value="F:aminopeptidase activity"/>
    <property type="evidence" value="ECO:0007669"/>
    <property type="project" value="UniProtKB-KW"/>
</dbReference>
<keyword evidence="2" id="KW-0645">Protease</keyword>
<proteinExistence type="inferred from homology"/>
<dbReference type="PANTHER" id="PTHR36512:SF3">
    <property type="entry name" value="BLR5678 PROTEIN"/>
    <property type="match status" value="1"/>
</dbReference>
<dbReference type="Proteomes" id="UP000568839">
    <property type="component" value="Unassembled WGS sequence"/>
</dbReference>
<dbReference type="InterPro" id="IPR016117">
    <property type="entry name" value="ArgJ-like_dom_sf"/>
</dbReference>
<keyword evidence="2" id="KW-0031">Aminopeptidase</keyword>
<dbReference type="EMBL" id="JACHHJ010000003">
    <property type="protein sequence ID" value="MBB6450313.1"/>
    <property type="molecule type" value="Genomic_DNA"/>
</dbReference>
<dbReference type="Pfam" id="PF03576">
    <property type="entry name" value="Peptidase_S58"/>
    <property type="match status" value="1"/>
</dbReference>
<evidence type="ECO:0000256" key="1">
    <source>
        <dbReference type="ARBA" id="ARBA00007068"/>
    </source>
</evidence>
<dbReference type="PANTHER" id="PTHR36512">
    <property type="entry name" value="D-AMINOPEPTIDASE"/>
    <property type="match status" value="1"/>
</dbReference>